<keyword evidence="3" id="KW-1185">Reference proteome</keyword>
<dbReference type="EMBL" id="JAKJXP020000113">
    <property type="protein sequence ID" value="KAK7745097.1"/>
    <property type="molecule type" value="Genomic_DNA"/>
</dbReference>
<dbReference type="AlphaFoldDB" id="A0AAN9YJH4"/>
<dbReference type="Proteomes" id="UP001320420">
    <property type="component" value="Unassembled WGS sequence"/>
</dbReference>
<organism evidence="2 3">
    <name type="scientific">Diatrype stigma</name>
    <dbReference type="NCBI Taxonomy" id="117547"/>
    <lineage>
        <taxon>Eukaryota</taxon>
        <taxon>Fungi</taxon>
        <taxon>Dikarya</taxon>
        <taxon>Ascomycota</taxon>
        <taxon>Pezizomycotina</taxon>
        <taxon>Sordariomycetes</taxon>
        <taxon>Xylariomycetidae</taxon>
        <taxon>Xylariales</taxon>
        <taxon>Diatrypaceae</taxon>
        <taxon>Diatrype</taxon>
    </lineage>
</organism>
<comment type="caution">
    <text evidence="2">The sequence shown here is derived from an EMBL/GenBank/DDBJ whole genome shotgun (WGS) entry which is preliminary data.</text>
</comment>
<accession>A0AAN9YJH4</accession>
<evidence type="ECO:0000313" key="3">
    <source>
        <dbReference type="Proteomes" id="UP001320420"/>
    </source>
</evidence>
<feature type="compositionally biased region" description="Low complexity" evidence="1">
    <location>
        <begin position="193"/>
        <end position="216"/>
    </location>
</feature>
<evidence type="ECO:0000313" key="2">
    <source>
        <dbReference type="EMBL" id="KAK7745097.1"/>
    </source>
</evidence>
<gene>
    <name evidence="2" type="ORF">SLS62_009961</name>
</gene>
<evidence type="ECO:0000256" key="1">
    <source>
        <dbReference type="SAM" id="MobiDB-lite"/>
    </source>
</evidence>
<reference evidence="2 3" key="1">
    <citation type="submission" date="2024-02" db="EMBL/GenBank/DDBJ databases">
        <title>De novo assembly and annotation of 12 fungi associated with fruit tree decline syndrome in Ontario, Canada.</title>
        <authorList>
            <person name="Sulman M."/>
            <person name="Ellouze W."/>
            <person name="Ilyukhin E."/>
        </authorList>
    </citation>
    <scope>NUCLEOTIDE SEQUENCE [LARGE SCALE GENOMIC DNA]</scope>
    <source>
        <strain evidence="2 3">M11/M66-122</strain>
    </source>
</reference>
<name>A0AAN9YJH4_9PEZI</name>
<proteinExistence type="predicted"/>
<protein>
    <submittedName>
        <fullName evidence="2">Uncharacterized protein</fullName>
    </submittedName>
</protein>
<sequence length="282" mass="31076">MAESNTPETKVPKRERVPYESAWNPATTELDLLVAIRDHGKLAASTQGSFGKVTLWRQVTEAMKAKNHDFSEDAMQQKWSRDVRPRVIVHMDTLRLKREEYADSKKILEKVVIEERARLAELAAKAEAAKAKRARIAVDAAATVPPRAVASPSPMPIRTKRRAESESLFVDEDQPATIRQAPSRRAPSRRAPNRAVAGPSTATTATSPVIASSASPGLVTPNAQSDTVMEMSYRMQAMNSQELSDFLASVVAGARHALHEKRKDDNVDAILRDILRGPPVRD</sequence>
<feature type="region of interest" description="Disordered" evidence="1">
    <location>
        <begin position="146"/>
        <end position="222"/>
    </location>
</feature>